<evidence type="ECO:0000256" key="1">
    <source>
        <dbReference type="ARBA" id="ARBA00022670"/>
    </source>
</evidence>
<dbReference type="GO" id="GO:0006508">
    <property type="term" value="P:proteolysis"/>
    <property type="evidence" value="ECO:0007669"/>
    <property type="project" value="UniProtKB-KW"/>
</dbReference>
<dbReference type="PANTHER" id="PTHR43343">
    <property type="entry name" value="PEPTIDASE S12"/>
    <property type="match status" value="1"/>
</dbReference>
<dbReference type="InterPro" id="IPR009003">
    <property type="entry name" value="Peptidase_S1_PA"/>
</dbReference>
<evidence type="ECO:0000256" key="4">
    <source>
        <dbReference type="SAM" id="MobiDB-lite"/>
    </source>
</evidence>
<dbReference type="SUPFAM" id="SSF50494">
    <property type="entry name" value="Trypsin-like serine proteases"/>
    <property type="match status" value="1"/>
</dbReference>
<keyword evidence="6" id="KW-1185">Reference proteome</keyword>
<dbReference type="GO" id="GO:0004252">
    <property type="term" value="F:serine-type endopeptidase activity"/>
    <property type="evidence" value="ECO:0007669"/>
    <property type="project" value="InterPro"/>
</dbReference>
<dbReference type="Pfam" id="PF13365">
    <property type="entry name" value="Trypsin_2"/>
    <property type="match status" value="1"/>
</dbReference>
<evidence type="ECO:0000313" key="6">
    <source>
        <dbReference type="Proteomes" id="UP000217065"/>
    </source>
</evidence>
<dbReference type="InterPro" id="IPR051201">
    <property type="entry name" value="Chloro_Bact_Ser_Proteases"/>
</dbReference>
<keyword evidence="2" id="KW-0378">Hydrolase</keyword>
<evidence type="ECO:0000256" key="2">
    <source>
        <dbReference type="ARBA" id="ARBA00022801"/>
    </source>
</evidence>
<name>A0A264W3E9_9BACL</name>
<accession>A0A264W3E9</accession>
<comment type="caution">
    <text evidence="5">The sequence shown here is derived from an EMBL/GenBank/DDBJ whole genome shotgun (WGS) entry which is preliminary data.</text>
</comment>
<evidence type="ECO:0000313" key="5">
    <source>
        <dbReference type="EMBL" id="OZS78102.1"/>
    </source>
</evidence>
<dbReference type="Proteomes" id="UP000217065">
    <property type="component" value="Unassembled WGS sequence"/>
</dbReference>
<keyword evidence="1" id="KW-0645">Protease</keyword>
<gene>
    <name evidence="5" type="ORF">CF394_07670</name>
</gene>
<reference evidence="5 6" key="1">
    <citation type="submission" date="2017-07" db="EMBL/GenBank/DDBJ databases">
        <title>Tetzosporium hominis gen.nov. sp.nov.</title>
        <authorList>
            <person name="Tetz G."/>
            <person name="Tetz V."/>
        </authorList>
    </citation>
    <scope>NUCLEOTIDE SEQUENCE [LARGE SCALE GENOMIC DNA]</scope>
    <source>
        <strain evidence="5 6">VT-49</strain>
    </source>
</reference>
<dbReference type="InterPro" id="IPR001940">
    <property type="entry name" value="Peptidase_S1C"/>
</dbReference>
<dbReference type="Gene3D" id="2.40.10.120">
    <property type="match status" value="1"/>
</dbReference>
<dbReference type="EMBL" id="NOKQ01000204">
    <property type="protein sequence ID" value="OZS78102.1"/>
    <property type="molecule type" value="Genomic_DNA"/>
</dbReference>
<proteinExistence type="predicted"/>
<evidence type="ECO:0008006" key="7">
    <source>
        <dbReference type="Google" id="ProtNLM"/>
    </source>
</evidence>
<protein>
    <recommendedName>
        <fullName evidence="7">Serine protease</fullName>
    </recommendedName>
</protein>
<organism evidence="5 6">
    <name type="scientific">Tetzosporium hominis</name>
    <dbReference type="NCBI Taxonomy" id="2020506"/>
    <lineage>
        <taxon>Bacteria</taxon>
        <taxon>Bacillati</taxon>
        <taxon>Bacillota</taxon>
        <taxon>Bacilli</taxon>
        <taxon>Bacillales</taxon>
        <taxon>Caryophanaceae</taxon>
        <taxon>Tetzosporium</taxon>
    </lineage>
</organism>
<feature type="region of interest" description="Disordered" evidence="4">
    <location>
        <begin position="1"/>
        <end position="20"/>
    </location>
</feature>
<dbReference type="AlphaFoldDB" id="A0A264W3E9"/>
<dbReference type="OrthoDB" id="189537at2"/>
<dbReference type="PANTHER" id="PTHR43343:SF3">
    <property type="entry name" value="PROTEASE DO-LIKE 8, CHLOROPLASTIC"/>
    <property type="match status" value="1"/>
</dbReference>
<dbReference type="PRINTS" id="PR00834">
    <property type="entry name" value="PROTEASES2C"/>
</dbReference>
<keyword evidence="3" id="KW-0720">Serine protease</keyword>
<evidence type="ECO:0000256" key="3">
    <source>
        <dbReference type="ARBA" id="ARBA00022825"/>
    </source>
</evidence>
<sequence length="284" mass="31047">MNARKKMGNEQTTEKSPSPWKSRIKATGLVIIGTLLGLNLGGIYLNDQDGETEALPVVAQGQMVGLPDYSSNFKELNPLAVVVETETSYGSGFLYQDGGYVITSAHVVTDGLDVTVWNSFFHPSEGTVIGISEFMDIALIHVPDYEGQEGVEVNLEASIQAGKPILAVSSPYDTTNTGAVGYITGPKRHLEMEDSSAYNQFIQFDAQTASGSSGGPFFDAATNEVIGVITQGSGYYEEIKYALPIEDVLVYIDRWIKKPLPEIAILDIQQTLRELYEWEEDTEE</sequence>